<protein>
    <submittedName>
        <fullName evidence="7">Sensor histidine kinase/response regulator</fullName>
    </submittedName>
</protein>
<evidence type="ECO:0000313" key="7">
    <source>
        <dbReference type="EMBL" id="CCG81618.1"/>
    </source>
</evidence>
<accession>R4XE51</accession>
<dbReference type="CDD" id="cd17546">
    <property type="entry name" value="REC_hyHK_CKI1_RcsC-like"/>
    <property type="match status" value="1"/>
</dbReference>
<evidence type="ECO:0000256" key="4">
    <source>
        <dbReference type="PROSITE-ProRule" id="PRU00169"/>
    </source>
</evidence>
<dbReference type="InterPro" id="IPR036890">
    <property type="entry name" value="HATPase_C_sf"/>
</dbReference>
<dbReference type="SUPFAM" id="SSF47384">
    <property type="entry name" value="Homodimeric domain of signal transducing histidine kinase"/>
    <property type="match status" value="1"/>
</dbReference>
<dbReference type="GO" id="GO:0000155">
    <property type="term" value="F:phosphorelay sensor kinase activity"/>
    <property type="evidence" value="ECO:0007669"/>
    <property type="project" value="InterPro"/>
</dbReference>
<dbReference type="PROSITE" id="PS50109">
    <property type="entry name" value="HIS_KIN"/>
    <property type="match status" value="1"/>
</dbReference>
<feature type="domain" description="Response regulatory" evidence="6">
    <location>
        <begin position="846"/>
        <end position="971"/>
    </location>
</feature>
<dbReference type="SUPFAM" id="SSF52172">
    <property type="entry name" value="CheY-like"/>
    <property type="match status" value="1"/>
</dbReference>
<proteinExistence type="predicted"/>
<dbReference type="InterPro" id="IPR003018">
    <property type="entry name" value="GAF"/>
</dbReference>
<dbReference type="SUPFAM" id="SSF55874">
    <property type="entry name" value="ATPase domain of HSP90 chaperone/DNA topoisomerase II/histidine kinase"/>
    <property type="match status" value="1"/>
</dbReference>
<keyword evidence="8" id="KW-1185">Reference proteome</keyword>
<evidence type="ECO:0000256" key="3">
    <source>
        <dbReference type="ARBA" id="ARBA00022777"/>
    </source>
</evidence>
<sequence>MDSVNEKSGDGNLTITLATGQHARSLHDYRDAALHAIDFERYSRLIRSLLRTEVGVITFLDEAHQYVLAQSNSTNDEIIPQILPREATVCQYTVQQNERAFVVEDLSQHDKFRSLACVQTGPKLRSYAGFPIRTGEGYNIGSVCALDDHTRGWSQDELELLRDLGRMITNDLDLHFQKKTILMQQKLQNSIVSFIESNMKSNTSASAPLSSVESSIGHNAAVIVREALVLDSVVILQLDRRTHSRSCTKFITEVIGRDGQAPSAGSCLADDISALCESFKTGKSSTMSYSSNFPKAVSKLVGAQAGSVIIVSWADADGRLAGFLMAHSNSTARVFLEYERDYLAAFGSTLMLELQKARVIDADKDKARFISSLSHELRTPLHGLLLNAEVLRESSLDSEQADLIKEVIACGNAQLSIVESMLSLNRAKQRSGVDTSVGFTEAIDVVQVVEDAVTLANNRHRRRSHKVAKEDTSHTRNNVQIVVDCALSQSDQHLRYRLSNGKCLASIVEQLVSNSLKWTATGFIKIGISFTTSGDVPKVLIDVCDTGSGIHQDFIKHKLFEMFTKEDNFSFGLGLGLTLVAESMAQLKGEITVDSEKGAYTTVHLAIPMPFNHDVSKSMGPAISAIDTIGVLCPEVSDSVGTNLLAQTLVRDIKALGYNVRTYSHVPEEGPSVLFAVEHVFLASLRKQVKDSRIVYTGQAAFAMPPGPMRHLSYQLGPHYAPHMLASLLTQIERDVDMSSHALLQAADQMSRKRPRSMSRDPQVKIAHISPLSQNDRITKIRKQENFVDGQEVRDSSTPVVIDQLKLEPAEMDQPDLITQSTAVTPVRSASQHDVLTASSLPSSPRVLIVEDNPTNSRLLERFMQKRGVVYTAVVNGQEAVEEIDSIGTGDKQAYDMILMDIQMPVLDGLEATERIRRIETSKFMPKAQIIACTGLSAPEDKRRASEVGCDKYLTKPISLVTLKHLFDDWSSGQIGSQSP</sequence>
<dbReference type="Gene3D" id="3.30.450.40">
    <property type="match status" value="2"/>
</dbReference>
<dbReference type="SMART" id="SM00448">
    <property type="entry name" value="REC"/>
    <property type="match status" value="1"/>
</dbReference>
<gene>
    <name evidence="7" type="ORF">TAPDE_001272</name>
</gene>
<feature type="domain" description="Histidine kinase" evidence="5">
    <location>
        <begin position="372"/>
        <end position="611"/>
    </location>
</feature>
<dbReference type="CDD" id="cd00082">
    <property type="entry name" value="HisKA"/>
    <property type="match status" value="1"/>
</dbReference>
<dbReference type="InterPro" id="IPR011006">
    <property type="entry name" value="CheY-like_superfamily"/>
</dbReference>
<dbReference type="Pfam" id="PF01590">
    <property type="entry name" value="GAF"/>
    <property type="match status" value="1"/>
</dbReference>
<dbReference type="EMBL" id="CAHR02000048">
    <property type="protein sequence ID" value="CCG81618.1"/>
    <property type="molecule type" value="Genomic_DNA"/>
</dbReference>
<dbReference type="InterPro" id="IPR036097">
    <property type="entry name" value="HisK_dim/P_sf"/>
</dbReference>
<feature type="modified residue" description="4-aspartylphosphate" evidence="4">
    <location>
        <position position="901"/>
    </location>
</feature>
<dbReference type="PRINTS" id="PR00344">
    <property type="entry name" value="BCTRLSENSOR"/>
</dbReference>
<reference evidence="7 8" key="1">
    <citation type="journal article" date="2013" name="MBio">
        <title>Genome sequencing of the plant pathogen Taphrina deformans, the causal agent of peach leaf curl.</title>
        <authorList>
            <person name="Cisse O.H."/>
            <person name="Almeida J.M.G.C.F."/>
            <person name="Fonseca A."/>
            <person name="Kumar A.A."/>
            <person name="Salojaervi J."/>
            <person name="Overmyer K."/>
            <person name="Hauser P.M."/>
            <person name="Pagni M."/>
        </authorList>
    </citation>
    <scope>NUCLEOTIDE SEQUENCE [LARGE SCALE GENOMIC DNA]</scope>
    <source>
        <strain evidence="8">PYCC 5710 / ATCC 11124 / CBS 356.35 / IMI 108563 / JCM 9778 / NBRC 8474</strain>
    </source>
</reference>
<dbReference type="Pfam" id="PF00072">
    <property type="entry name" value="Response_reg"/>
    <property type="match status" value="1"/>
</dbReference>
<evidence type="ECO:0000313" key="8">
    <source>
        <dbReference type="Proteomes" id="UP000013776"/>
    </source>
</evidence>
<evidence type="ECO:0000256" key="2">
    <source>
        <dbReference type="ARBA" id="ARBA00022679"/>
    </source>
</evidence>
<dbReference type="eggNOG" id="KOG0519">
    <property type="taxonomic scope" value="Eukaryota"/>
</dbReference>
<dbReference type="InterPro" id="IPR003661">
    <property type="entry name" value="HisK_dim/P_dom"/>
</dbReference>
<dbReference type="InterPro" id="IPR050956">
    <property type="entry name" value="2C_system_His_kinase"/>
</dbReference>
<dbReference type="SMART" id="SM00388">
    <property type="entry name" value="HisKA"/>
    <property type="match status" value="1"/>
</dbReference>
<evidence type="ECO:0000259" key="5">
    <source>
        <dbReference type="PROSITE" id="PS50109"/>
    </source>
</evidence>
<organism evidence="7 8">
    <name type="scientific">Taphrina deformans (strain PYCC 5710 / ATCC 11124 / CBS 356.35 / IMI 108563 / JCM 9778 / NBRC 8474)</name>
    <name type="common">Peach leaf curl fungus</name>
    <name type="synonym">Lalaria deformans</name>
    <dbReference type="NCBI Taxonomy" id="1097556"/>
    <lineage>
        <taxon>Eukaryota</taxon>
        <taxon>Fungi</taxon>
        <taxon>Dikarya</taxon>
        <taxon>Ascomycota</taxon>
        <taxon>Taphrinomycotina</taxon>
        <taxon>Taphrinomycetes</taxon>
        <taxon>Taphrinales</taxon>
        <taxon>Taphrinaceae</taxon>
        <taxon>Taphrina</taxon>
    </lineage>
</organism>
<evidence type="ECO:0000259" key="6">
    <source>
        <dbReference type="PROSITE" id="PS50110"/>
    </source>
</evidence>
<dbReference type="Gene3D" id="3.40.50.2300">
    <property type="match status" value="1"/>
</dbReference>
<dbReference type="PROSITE" id="PS50110">
    <property type="entry name" value="RESPONSE_REGULATORY"/>
    <property type="match status" value="1"/>
</dbReference>
<dbReference type="InterPro" id="IPR005467">
    <property type="entry name" value="His_kinase_dom"/>
</dbReference>
<keyword evidence="2" id="KW-0808">Transferase</keyword>
<dbReference type="SMART" id="SM00387">
    <property type="entry name" value="HATPase_c"/>
    <property type="match status" value="1"/>
</dbReference>
<name>R4XE51_TAPDE</name>
<dbReference type="AlphaFoldDB" id="R4XE51"/>
<dbReference type="PANTHER" id="PTHR43719:SF28">
    <property type="entry name" value="PEROXIDE STRESS-ACTIVATED HISTIDINE KINASE MAK1-RELATED"/>
    <property type="match status" value="1"/>
</dbReference>
<dbReference type="Gene3D" id="3.30.565.10">
    <property type="entry name" value="Histidine kinase-like ATPase, C-terminal domain"/>
    <property type="match status" value="1"/>
</dbReference>
<dbReference type="PANTHER" id="PTHR43719">
    <property type="entry name" value="TWO-COMPONENT HISTIDINE KINASE"/>
    <property type="match status" value="1"/>
</dbReference>
<dbReference type="Pfam" id="PF00512">
    <property type="entry name" value="HisKA"/>
    <property type="match status" value="1"/>
</dbReference>
<dbReference type="STRING" id="1097556.R4XE51"/>
<keyword evidence="1 4" id="KW-0597">Phosphoprotein</keyword>
<dbReference type="Pfam" id="PF02518">
    <property type="entry name" value="HATPase_c"/>
    <property type="match status" value="1"/>
</dbReference>
<comment type="caution">
    <text evidence="7">The sequence shown here is derived from an EMBL/GenBank/DDBJ whole genome shotgun (WGS) entry which is preliminary data.</text>
</comment>
<evidence type="ECO:0000256" key="1">
    <source>
        <dbReference type="ARBA" id="ARBA00022553"/>
    </source>
</evidence>
<dbReference type="SUPFAM" id="SSF55781">
    <property type="entry name" value="GAF domain-like"/>
    <property type="match status" value="2"/>
</dbReference>
<keyword evidence="3 7" id="KW-0418">Kinase</keyword>
<dbReference type="InterPro" id="IPR004358">
    <property type="entry name" value="Sig_transdc_His_kin-like_C"/>
</dbReference>
<dbReference type="VEuPathDB" id="FungiDB:TAPDE_001272"/>
<dbReference type="InterPro" id="IPR003594">
    <property type="entry name" value="HATPase_dom"/>
</dbReference>
<dbReference type="SMART" id="SM00065">
    <property type="entry name" value="GAF"/>
    <property type="match status" value="2"/>
</dbReference>
<dbReference type="Proteomes" id="UP000013776">
    <property type="component" value="Unassembled WGS sequence"/>
</dbReference>
<dbReference type="OrthoDB" id="303614at2759"/>
<dbReference type="InterPro" id="IPR001789">
    <property type="entry name" value="Sig_transdc_resp-reg_receiver"/>
</dbReference>
<dbReference type="InterPro" id="IPR029016">
    <property type="entry name" value="GAF-like_dom_sf"/>
</dbReference>
<dbReference type="Gene3D" id="1.10.287.130">
    <property type="match status" value="1"/>
</dbReference>